<reference evidence="1 2" key="1">
    <citation type="journal article" date="2014" name="Nat. Genet.">
        <title>Genome and transcriptome of the porcine whipworm Trichuris suis.</title>
        <authorList>
            <person name="Jex A.R."/>
            <person name="Nejsum P."/>
            <person name="Schwarz E.M."/>
            <person name="Hu L."/>
            <person name="Young N.D."/>
            <person name="Hall R.S."/>
            <person name="Korhonen P.K."/>
            <person name="Liao S."/>
            <person name="Thamsborg S."/>
            <person name="Xia J."/>
            <person name="Xu P."/>
            <person name="Wang S."/>
            <person name="Scheerlinck J.P."/>
            <person name="Hofmann A."/>
            <person name="Sternberg P.W."/>
            <person name="Wang J."/>
            <person name="Gasser R.B."/>
        </authorList>
    </citation>
    <scope>NUCLEOTIDE SEQUENCE [LARGE SCALE GENOMIC DNA]</scope>
    <source>
        <strain evidence="1">DCEP-RM93M</strain>
    </source>
</reference>
<evidence type="ECO:0000313" key="1">
    <source>
        <dbReference type="EMBL" id="KFD46160.1"/>
    </source>
</evidence>
<dbReference type="PANTHER" id="PTHR33198:SF20">
    <property type="entry name" value="RETROTRANSPOSON GAG DOMAIN-CONTAINING PROTEIN"/>
    <property type="match status" value="1"/>
</dbReference>
<sequence>MDPYLQQLLACCLPAKLCDERKQAILLNSLGVEGQRLFYALPPPEPTYEVTLRALEPFFTPKVNVCAERERFRSRHKLLNESVDHYVVSLRELVSLCAFGPLEDEMIRDQLIEDTSLPSIRERLLSLCELTLETALTVARQMESAKKDAVIISTPEANVSVQMIALQLAERPSIERSTCFFSAMLSPWFYVASRELM</sequence>
<evidence type="ECO:0008006" key="3">
    <source>
        <dbReference type="Google" id="ProtNLM"/>
    </source>
</evidence>
<accession>A0A085LMG4</accession>
<proteinExistence type="predicted"/>
<organism evidence="1 2">
    <name type="scientific">Trichuris suis</name>
    <name type="common">pig whipworm</name>
    <dbReference type="NCBI Taxonomy" id="68888"/>
    <lineage>
        <taxon>Eukaryota</taxon>
        <taxon>Metazoa</taxon>
        <taxon>Ecdysozoa</taxon>
        <taxon>Nematoda</taxon>
        <taxon>Enoplea</taxon>
        <taxon>Dorylaimia</taxon>
        <taxon>Trichinellida</taxon>
        <taxon>Trichuridae</taxon>
        <taxon>Trichuris</taxon>
    </lineage>
</organism>
<dbReference type="PANTHER" id="PTHR33198">
    <property type="entry name" value="ANK_REP_REGION DOMAIN-CONTAINING PROTEIN-RELATED"/>
    <property type="match status" value="1"/>
</dbReference>
<dbReference type="EMBL" id="KL363390">
    <property type="protein sequence ID" value="KFD46160.1"/>
    <property type="molecule type" value="Genomic_DNA"/>
</dbReference>
<evidence type="ECO:0000313" key="2">
    <source>
        <dbReference type="Proteomes" id="UP000030764"/>
    </source>
</evidence>
<dbReference type="AlphaFoldDB" id="A0A085LMG4"/>
<gene>
    <name evidence="1" type="ORF">M513_12968</name>
</gene>
<name>A0A085LMG4_9BILA</name>
<protein>
    <recommendedName>
        <fullName evidence="3">Retrotransposon gag domain-containing protein</fullName>
    </recommendedName>
</protein>
<dbReference type="Proteomes" id="UP000030764">
    <property type="component" value="Unassembled WGS sequence"/>
</dbReference>
<keyword evidence="2" id="KW-1185">Reference proteome</keyword>